<feature type="domain" description="RNA polymerase sigma factor 70 region 4 type 2" evidence="7">
    <location>
        <begin position="131"/>
        <end position="178"/>
    </location>
</feature>
<dbReference type="InterPro" id="IPR007627">
    <property type="entry name" value="RNA_pol_sigma70_r2"/>
</dbReference>
<keyword evidence="4" id="KW-0731">Sigma factor</keyword>
<evidence type="ECO:0000313" key="9">
    <source>
        <dbReference type="Proteomes" id="UP000198280"/>
    </source>
</evidence>
<protein>
    <submittedName>
        <fullName evidence="8">RNA polymerase sigma-70 factor, ECF subfamily</fullName>
    </submittedName>
</protein>
<dbReference type="InterPro" id="IPR052704">
    <property type="entry name" value="ECF_Sigma-70_Domain"/>
</dbReference>
<accession>A0A239GE59</accession>
<dbReference type="PANTHER" id="PTHR30173">
    <property type="entry name" value="SIGMA 19 FACTOR"/>
    <property type="match status" value="1"/>
</dbReference>
<dbReference type="Pfam" id="PF08281">
    <property type="entry name" value="Sigma70_r4_2"/>
    <property type="match status" value="1"/>
</dbReference>
<dbReference type="Gene3D" id="1.10.1740.10">
    <property type="match status" value="1"/>
</dbReference>
<evidence type="ECO:0000259" key="7">
    <source>
        <dbReference type="Pfam" id="PF08281"/>
    </source>
</evidence>
<dbReference type="InterPro" id="IPR032710">
    <property type="entry name" value="NTF2-like_dom_sf"/>
</dbReference>
<evidence type="ECO:0000313" key="8">
    <source>
        <dbReference type="EMBL" id="SNS67022.1"/>
    </source>
</evidence>
<dbReference type="NCBIfam" id="NF007214">
    <property type="entry name" value="PRK09636.1"/>
    <property type="match status" value="1"/>
</dbReference>
<evidence type="ECO:0000256" key="3">
    <source>
        <dbReference type="ARBA" id="ARBA00023015"/>
    </source>
</evidence>
<reference evidence="8 9" key="1">
    <citation type="submission" date="2017-06" db="EMBL/GenBank/DDBJ databases">
        <authorList>
            <person name="Kim H.J."/>
            <person name="Triplett B.A."/>
        </authorList>
    </citation>
    <scope>NUCLEOTIDE SEQUENCE [LARGE SCALE GENOMIC DNA]</scope>
    <source>
        <strain evidence="8 9">CGMCC 4.1858</strain>
    </source>
</reference>
<dbReference type="Pfam" id="PF04542">
    <property type="entry name" value="Sigma70_r2"/>
    <property type="match status" value="1"/>
</dbReference>
<dbReference type="InterPro" id="IPR036388">
    <property type="entry name" value="WH-like_DNA-bd_sf"/>
</dbReference>
<keyword evidence="5" id="KW-0804">Transcription</keyword>
<feature type="domain" description="RNA polymerase sigma-70 region 2" evidence="6">
    <location>
        <begin position="20"/>
        <end position="82"/>
    </location>
</feature>
<evidence type="ECO:0000259" key="6">
    <source>
        <dbReference type="Pfam" id="PF04542"/>
    </source>
</evidence>
<organism evidence="8 9">
    <name type="scientific">Actinacidiphila glaucinigra</name>
    <dbReference type="NCBI Taxonomy" id="235986"/>
    <lineage>
        <taxon>Bacteria</taxon>
        <taxon>Bacillati</taxon>
        <taxon>Actinomycetota</taxon>
        <taxon>Actinomycetes</taxon>
        <taxon>Kitasatosporales</taxon>
        <taxon>Streptomycetaceae</taxon>
        <taxon>Actinacidiphila</taxon>
    </lineage>
</organism>
<evidence type="ECO:0000256" key="2">
    <source>
        <dbReference type="ARBA" id="ARBA00011344"/>
    </source>
</evidence>
<dbReference type="SUPFAM" id="SSF88946">
    <property type="entry name" value="Sigma2 domain of RNA polymerase sigma factors"/>
    <property type="match status" value="1"/>
</dbReference>
<proteinExistence type="inferred from homology"/>
<gene>
    <name evidence="8" type="ORF">SAMN05216252_107345</name>
</gene>
<evidence type="ECO:0000256" key="1">
    <source>
        <dbReference type="ARBA" id="ARBA00010641"/>
    </source>
</evidence>
<evidence type="ECO:0000256" key="5">
    <source>
        <dbReference type="ARBA" id="ARBA00023163"/>
    </source>
</evidence>
<dbReference type="GO" id="GO:0016987">
    <property type="term" value="F:sigma factor activity"/>
    <property type="evidence" value="ECO:0007669"/>
    <property type="project" value="UniProtKB-KW"/>
</dbReference>
<dbReference type="InterPro" id="IPR013324">
    <property type="entry name" value="RNA_pol_sigma_r3/r4-like"/>
</dbReference>
<dbReference type="EMBL" id="FZOF01000007">
    <property type="protein sequence ID" value="SNS67022.1"/>
    <property type="molecule type" value="Genomic_DNA"/>
</dbReference>
<dbReference type="SUPFAM" id="SSF54427">
    <property type="entry name" value="NTF2-like"/>
    <property type="match status" value="1"/>
</dbReference>
<dbReference type="GO" id="GO:0006352">
    <property type="term" value="P:DNA-templated transcription initiation"/>
    <property type="evidence" value="ECO:0007669"/>
    <property type="project" value="InterPro"/>
</dbReference>
<dbReference type="SUPFAM" id="SSF88659">
    <property type="entry name" value="Sigma3 and sigma4 domains of RNA polymerase sigma factors"/>
    <property type="match status" value="1"/>
</dbReference>
<dbReference type="PANTHER" id="PTHR30173:SF43">
    <property type="entry name" value="ECF RNA POLYMERASE SIGMA FACTOR SIGI-RELATED"/>
    <property type="match status" value="1"/>
</dbReference>
<comment type="similarity">
    <text evidence="1">Belongs to the sigma-70 factor family. ECF subfamily.</text>
</comment>
<sequence length="309" mass="34020">MRGKDAGQLSTRSDPTLKDRPMLMALAFRMLGSTHDAEDVVQETYARWYAMSPSARAGIKSPTAWLVRVAGRICLDHLGSARVRREKYTGEWLPEPLPDSAAWSSVRRSGHLDDPADRVALDDSVTMGMLVLLEALTPAQRVSFVLHDVFKVPFAEIAAIVNRSAESCRALAVAARRAIASARRNEADQQEYRRLVREFKRACQTGELDRLIALLDPQVTARADGGGHVRAALRPIRGAERTARYLIGVSRRESRLTATLMTLENAAHRPALVCRVDGAVVAVVTLHVAGSRITDVWITLNPEKLAAWA</sequence>
<keyword evidence="3" id="KW-0805">Transcription regulation</keyword>
<comment type="subunit">
    <text evidence="2">Interacts transiently with the RNA polymerase catalytic core formed by RpoA, RpoB, RpoC and RpoZ (2 alpha, 1 beta, 1 beta' and 1 omega subunit) to form the RNA polymerase holoenzyme that can initiate transcription.</text>
</comment>
<name>A0A239GE59_9ACTN</name>
<evidence type="ECO:0000256" key="4">
    <source>
        <dbReference type="ARBA" id="ARBA00023082"/>
    </source>
</evidence>
<keyword evidence="9" id="KW-1185">Reference proteome</keyword>
<dbReference type="GO" id="GO:0003677">
    <property type="term" value="F:DNA binding"/>
    <property type="evidence" value="ECO:0007669"/>
    <property type="project" value="InterPro"/>
</dbReference>
<dbReference type="Gene3D" id="1.10.10.10">
    <property type="entry name" value="Winged helix-like DNA-binding domain superfamily/Winged helix DNA-binding domain"/>
    <property type="match status" value="1"/>
</dbReference>
<dbReference type="RefSeq" id="WP_179279843.1">
    <property type="nucleotide sequence ID" value="NZ_FZOF01000007.1"/>
</dbReference>
<dbReference type="InterPro" id="IPR013249">
    <property type="entry name" value="RNA_pol_sigma70_r4_t2"/>
</dbReference>
<dbReference type="InterPro" id="IPR013325">
    <property type="entry name" value="RNA_pol_sigma_r2"/>
</dbReference>
<dbReference type="AlphaFoldDB" id="A0A239GE59"/>
<dbReference type="Proteomes" id="UP000198280">
    <property type="component" value="Unassembled WGS sequence"/>
</dbReference>